<proteinExistence type="predicted"/>
<feature type="non-terminal residue" evidence="1">
    <location>
        <position position="1"/>
    </location>
</feature>
<sequence>NGKGVRGDMKAVVRAALLDGEARAAPTGTSGKLKEPVLLMTALARAIGFATDGYVFTTRDSNLGQPVFRAPSVFNFYPDDFPLPGSTVLKSPASKLLNTSNVLRWHNFVYDWTISGDANRSEYALDSGLPMSSLTQPLWASWEAY</sequence>
<dbReference type="EMBL" id="VLSS01000068">
    <property type="protein sequence ID" value="NDR88119.1"/>
    <property type="molecule type" value="Genomic_DNA"/>
</dbReference>
<evidence type="ECO:0000313" key="1">
    <source>
        <dbReference type="EMBL" id="NDR88119.1"/>
    </source>
</evidence>
<accession>A0A6B2JB74</accession>
<dbReference type="RefSeq" id="WP_163585590.1">
    <property type="nucleotide sequence ID" value="NZ_VLSS01000068.1"/>
</dbReference>
<dbReference type="Pfam" id="PF08811">
    <property type="entry name" value="DUF1800"/>
    <property type="match status" value="1"/>
</dbReference>
<name>A0A6B2JB74_KLEPN</name>
<protein>
    <submittedName>
        <fullName evidence="1">DUF1800 domain-containing protein</fullName>
    </submittedName>
</protein>
<gene>
    <name evidence="1" type="ORF">FPI86_27790</name>
</gene>
<reference evidence="1" key="1">
    <citation type="journal article" date="2020" name="Int. J. Nanomedicine">
        <title>Consequences Of Long-Term Bacteria's Exposure To Silver Nanoformulations With Different PhysicoChemical Properties.</title>
        <authorList>
            <person name="Kedziora A."/>
            <person name="Wernecki M."/>
            <person name="Korzekwa K."/>
            <person name="Speruda M."/>
            <person name="Gerasymchuk Y."/>
            <person name="Lukowiak A."/>
            <person name="Bugla-Ploskonska G."/>
        </authorList>
    </citation>
    <scope>NUCLEOTIDE SEQUENCE</scope>
    <source>
        <strain evidence="1">626 S7</strain>
    </source>
</reference>
<feature type="non-terminal residue" evidence="1">
    <location>
        <position position="145"/>
    </location>
</feature>
<comment type="caution">
    <text evidence="1">The sequence shown here is derived from an EMBL/GenBank/DDBJ whole genome shotgun (WGS) entry which is preliminary data.</text>
</comment>
<dbReference type="AlphaFoldDB" id="A0A6B2JB74"/>
<organism evidence="1">
    <name type="scientific">Klebsiella pneumoniae</name>
    <dbReference type="NCBI Taxonomy" id="573"/>
    <lineage>
        <taxon>Bacteria</taxon>
        <taxon>Pseudomonadati</taxon>
        <taxon>Pseudomonadota</taxon>
        <taxon>Gammaproteobacteria</taxon>
        <taxon>Enterobacterales</taxon>
        <taxon>Enterobacteriaceae</taxon>
        <taxon>Klebsiella/Raoultella group</taxon>
        <taxon>Klebsiella</taxon>
        <taxon>Klebsiella pneumoniae complex</taxon>
    </lineage>
</organism>
<dbReference type="InterPro" id="IPR014917">
    <property type="entry name" value="DUF1800"/>
</dbReference>